<proteinExistence type="predicted"/>
<reference evidence="1 2" key="1">
    <citation type="submission" date="2016-01" db="EMBL/GenBank/DDBJ databases">
        <title>The new phylogeny of the genus Mycobacterium.</title>
        <authorList>
            <person name="Tarcisio F."/>
            <person name="Conor M."/>
            <person name="Antonella G."/>
            <person name="Elisabetta G."/>
            <person name="Giulia F.S."/>
            <person name="Sara T."/>
            <person name="Anna F."/>
            <person name="Clotilde B."/>
            <person name="Roberto B."/>
            <person name="Veronica D.S."/>
            <person name="Fabio R."/>
            <person name="Monica P."/>
            <person name="Olivier J."/>
            <person name="Enrico T."/>
            <person name="Nicola S."/>
        </authorList>
    </citation>
    <scope>NUCLEOTIDE SEQUENCE [LARGE SCALE GENOMIC DNA]</scope>
    <source>
        <strain evidence="1 2">DSM 44572</strain>
    </source>
</reference>
<evidence type="ECO:0000313" key="2">
    <source>
        <dbReference type="Proteomes" id="UP000193529"/>
    </source>
</evidence>
<comment type="caution">
    <text evidence="1">The sequence shown here is derived from an EMBL/GenBank/DDBJ whole genome shotgun (WGS) entry which is preliminary data.</text>
</comment>
<protein>
    <submittedName>
        <fullName evidence="1">Uncharacterized protein</fullName>
    </submittedName>
</protein>
<name>A0A1X1ZC32_9MYCO</name>
<keyword evidence="2" id="KW-1185">Reference proteome</keyword>
<accession>A0A1X1ZC32</accession>
<dbReference type="STRING" id="153971.AWC19_14165"/>
<gene>
    <name evidence="1" type="ORF">AWC19_14165</name>
</gene>
<evidence type="ECO:0000313" key="1">
    <source>
        <dbReference type="EMBL" id="ORW20909.1"/>
    </source>
</evidence>
<dbReference type="Proteomes" id="UP000193529">
    <property type="component" value="Unassembled WGS sequence"/>
</dbReference>
<dbReference type="EMBL" id="LQPJ01000121">
    <property type="protein sequence ID" value="ORW20909.1"/>
    <property type="molecule type" value="Genomic_DNA"/>
</dbReference>
<sequence>MVNRPSTGTTWDAGGYGDVDNRFLEGRSKLVAVGIRDARGAATDLSPHNPDGSVRWSPFAQDNQIRGDLWAKKRINGVWQNNPDDNEGFEFVGAFKDGSGPSSKPKIDNDDFNIIQSMYPFDSTIVSQTLPFTFTPVETAKPLVRRLENNLPLNAEDGTNLVELPGALGAGWGSPVDSENIDRQVLLIRARSVAGKKLYTVDGYNLVRLNDVGEAKLGDKKNSAARDLTFQPLPDGLFMAMIDGAYRPIMKWTWSGGDGWTSLGGAPILDSSAPVATATTAGKATLAFPDPTGGDAPFVITAEFSVDAGVTWSAATLDGPGAVTSSAGTTTVKIKSLAAGSTLLRAVVTGDNGAVSRTAASNAITVS</sequence>
<dbReference type="AlphaFoldDB" id="A0A1X1ZC32"/>
<organism evidence="1 2">
    <name type="scientific">Mycobacterium palustre</name>
    <dbReference type="NCBI Taxonomy" id="153971"/>
    <lineage>
        <taxon>Bacteria</taxon>
        <taxon>Bacillati</taxon>
        <taxon>Actinomycetota</taxon>
        <taxon>Actinomycetes</taxon>
        <taxon>Mycobacteriales</taxon>
        <taxon>Mycobacteriaceae</taxon>
        <taxon>Mycobacterium</taxon>
        <taxon>Mycobacterium simiae complex</taxon>
    </lineage>
</organism>
<dbReference type="RefSeq" id="WP_085079633.1">
    <property type="nucleotide sequence ID" value="NZ_JACKRZ010000129.1"/>
</dbReference>
<dbReference type="OrthoDB" id="4738738at2"/>